<dbReference type="InterPro" id="IPR027417">
    <property type="entry name" value="P-loop_NTPase"/>
</dbReference>
<evidence type="ECO:0000256" key="3">
    <source>
        <dbReference type="SAM" id="MobiDB-lite"/>
    </source>
</evidence>
<dbReference type="InterPro" id="IPR003960">
    <property type="entry name" value="ATPase_AAA_CS"/>
</dbReference>
<comment type="similarity">
    <text evidence="1 2">Belongs to the AAA ATPase family.</text>
</comment>
<feature type="compositionally biased region" description="Low complexity" evidence="3">
    <location>
        <begin position="229"/>
        <end position="244"/>
    </location>
</feature>
<feature type="region of interest" description="Disordered" evidence="3">
    <location>
        <begin position="27"/>
        <end position="54"/>
    </location>
</feature>
<evidence type="ECO:0000313" key="5">
    <source>
        <dbReference type="EMBL" id="KAK2941913.1"/>
    </source>
</evidence>
<proteinExistence type="inferred from homology"/>
<dbReference type="Pfam" id="PF17862">
    <property type="entry name" value="AAA_lid_3"/>
    <property type="match status" value="1"/>
</dbReference>
<dbReference type="PANTHER" id="PTHR23074:SF17">
    <property type="entry name" value="FIDGETIN-LIKE PROTEIN 1"/>
    <property type="match status" value="1"/>
</dbReference>
<feature type="region of interest" description="Disordered" evidence="3">
    <location>
        <begin position="66"/>
        <end position="162"/>
    </location>
</feature>
<feature type="compositionally biased region" description="Pro residues" evidence="3">
    <location>
        <begin position="143"/>
        <end position="162"/>
    </location>
</feature>
<dbReference type="Pfam" id="PF00004">
    <property type="entry name" value="AAA"/>
    <property type="match status" value="1"/>
</dbReference>
<feature type="region of interest" description="Disordered" evidence="3">
    <location>
        <begin position="175"/>
        <end position="268"/>
    </location>
</feature>
<dbReference type="SMART" id="SM00382">
    <property type="entry name" value="AAA"/>
    <property type="match status" value="1"/>
</dbReference>
<feature type="domain" description="AAA+ ATPase" evidence="4">
    <location>
        <begin position="328"/>
        <end position="464"/>
    </location>
</feature>
<name>A0ABQ9WRG1_9EUKA</name>
<feature type="compositionally biased region" description="Polar residues" evidence="3">
    <location>
        <begin position="125"/>
        <end position="142"/>
    </location>
</feature>
<comment type="caution">
    <text evidence="5">The sequence shown here is derived from an EMBL/GenBank/DDBJ whole genome shotgun (WGS) entry which is preliminary data.</text>
</comment>
<keyword evidence="2" id="KW-0067">ATP-binding</keyword>
<dbReference type="SUPFAM" id="SSF52540">
    <property type="entry name" value="P-loop containing nucleoside triphosphate hydrolases"/>
    <property type="match status" value="1"/>
</dbReference>
<keyword evidence="6" id="KW-1185">Reference proteome</keyword>
<dbReference type="PROSITE" id="PS00674">
    <property type="entry name" value="AAA"/>
    <property type="match status" value="1"/>
</dbReference>
<feature type="compositionally biased region" description="Polar residues" evidence="3">
    <location>
        <begin position="180"/>
        <end position="208"/>
    </location>
</feature>
<dbReference type="InterPro" id="IPR050304">
    <property type="entry name" value="MT-severing_AAA_ATPase"/>
</dbReference>
<organism evidence="5 6">
    <name type="scientific">Blattamonas nauphoetae</name>
    <dbReference type="NCBI Taxonomy" id="2049346"/>
    <lineage>
        <taxon>Eukaryota</taxon>
        <taxon>Metamonada</taxon>
        <taxon>Preaxostyla</taxon>
        <taxon>Oxymonadida</taxon>
        <taxon>Blattamonas</taxon>
    </lineage>
</organism>
<dbReference type="Gene3D" id="1.10.8.60">
    <property type="match status" value="1"/>
</dbReference>
<reference evidence="5 6" key="1">
    <citation type="journal article" date="2022" name="bioRxiv">
        <title>Genomics of Preaxostyla Flagellates Illuminates Evolutionary Transitions and the Path Towards Mitochondrial Loss.</title>
        <authorList>
            <person name="Novak L.V.F."/>
            <person name="Treitli S.C."/>
            <person name="Pyrih J."/>
            <person name="Halakuc P."/>
            <person name="Pipaliya S.V."/>
            <person name="Vacek V."/>
            <person name="Brzon O."/>
            <person name="Soukal P."/>
            <person name="Eme L."/>
            <person name="Dacks J.B."/>
            <person name="Karnkowska A."/>
            <person name="Elias M."/>
            <person name="Hampl V."/>
        </authorList>
    </citation>
    <scope>NUCLEOTIDE SEQUENCE [LARGE SCALE GENOMIC DNA]</scope>
    <source>
        <strain evidence="5">NAU3</strain>
        <tissue evidence="5">Gut</tissue>
    </source>
</reference>
<evidence type="ECO:0000256" key="1">
    <source>
        <dbReference type="ARBA" id="ARBA00006914"/>
    </source>
</evidence>
<accession>A0ABQ9WRG1</accession>
<dbReference type="InterPro" id="IPR003593">
    <property type="entry name" value="AAA+_ATPase"/>
</dbReference>
<evidence type="ECO:0000259" key="4">
    <source>
        <dbReference type="SMART" id="SM00382"/>
    </source>
</evidence>
<dbReference type="EMBL" id="JARBJD010000451">
    <property type="protein sequence ID" value="KAK2941913.1"/>
    <property type="molecule type" value="Genomic_DNA"/>
</dbReference>
<gene>
    <name evidence="5" type="ORF">BLNAU_23177</name>
</gene>
<keyword evidence="2" id="KW-0547">Nucleotide-binding</keyword>
<dbReference type="Proteomes" id="UP001281761">
    <property type="component" value="Unassembled WGS sequence"/>
</dbReference>
<dbReference type="PANTHER" id="PTHR23074">
    <property type="entry name" value="AAA DOMAIN-CONTAINING"/>
    <property type="match status" value="1"/>
</dbReference>
<dbReference type="InterPro" id="IPR003959">
    <property type="entry name" value="ATPase_AAA_core"/>
</dbReference>
<evidence type="ECO:0000313" key="6">
    <source>
        <dbReference type="Proteomes" id="UP001281761"/>
    </source>
</evidence>
<sequence length="582" mass="64019">MALTQESFALSVGLKNFNATPTNIQKIKRTKQVKHTKREPRKETPNIIPKQQDSLLRVVQNERTPAPIHISHPQTASLPAPRHLPRAEAQPPPPELPRKLPPTRGMLGSPPIRNTLHPNQKKPLPTQQNPRSLSNPFLGTSNPSPPPLPPPPPPQQAQPPPTAFVTAREQLVRDEAQNKRGLSSNTPTTRPNPSANRQFAQGRQQTPIHSEPEEIPSYYGGSLPNLGKPSGLSRNPSSLSNRSSAGKKKEEGLASLPPELLGGLDPNDERLQALDPKLVETVLHDLMDHKPKVDWEDIAGLADAKASIMEEVIWPMSRPELFNGLRATAKGVLLFGPPGTGKTMIGKAIASLSDSTFFSVSASSLMSKWVGEGEKMVRTLFTVAGCFPHAIVFIDEIDSLLTARTEGDAEASRRVKTEFLVQLDGVGTSQREKVLIIGATNRPQELDEAARRRMTCRLYIPLPDTPARLELVSKLLNKNTHALSREELEDIAAMTKGYSGSDIHALCTNAARGPLREIMAESRNIHDIDPSSIRPIGMKDFTSAFRQVRPSVDQKDLQLLVDWNNQYGSFSAKEEALRENQD</sequence>
<dbReference type="InterPro" id="IPR041569">
    <property type="entry name" value="AAA_lid_3"/>
</dbReference>
<feature type="compositionally biased region" description="Basic residues" evidence="3">
    <location>
        <begin position="27"/>
        <end position="39"/>
    </location>
</feature>
<dbReference type="Gene3D" id="3.40.50.300">
    <property type="entry name" value="P-loop containing nucleotide triphosphate hydrolases"/>
    <property type="match status" value="1"/>
</dbReference>
<protein>
    <submittedName>
        <fullName evidence="5">Vacuolar protein sorting-associated protein 4</fullName>
    </submittedName>
</protein>
<evidence type="ECO:0000256" key="2">
    <source>
        <dbReference type="RuleBase" id="RU003651"/>
    </source>
</evidence>